<dbReference type="Proteomes" id="UP000325003">
    <property type="component" value="Unassembled WGS sequence"/>
</dbReference>
<proteinExistence type="predicted"/>
<evidence type="ECO:0000259" key="4">
    <source>
        <dbReference type="SMART" id="SM00065"/>
    </source>
</evidence>
<dbReference type="InterPro" id="IPR029016">
    <property type="entry name" value="GAF-like_dom_sf"/>
</dbReference>
<keyword evidence="2" id="KW-0418">Kinase</keyword>
<dbReference type="AlphaFoldDB" id="A0A5B1LB74"/>
<evidence type="ECO:0000259" key="5">
    <source>
        <dbReference type="SMART" id="SM00387"/>
    </source>
</evidence>
<dbReference type="SUPFAM" id="SSF55874">
    <property type="entry name" value="ATPase domain of HSP90 chaperone/DNA topoisomerase II/histidine kinase"/>
    <property type="match status" value="1"/>
</dbReference>
<evidence type="ECO:0000256" key="2">
    <source>
        <dbReference type="ARBA" id="ARBA00022777"/>
    </source>
</evidence>
<evidence type="ECO:0000256" key="3">
    <source>
        <dbReference type="ARBA" id="ARBA00023012"/>
    </source>
</evidence>
<dbReference type="InterPro" id="IPR011712">
    <property type="entry name" value="Sig_transdc_His_kin_sub3_dim/P"/>
</dbReference>
<feature type="domain" description="Histidine kinase/HSP90-like ATPase" evidence="5">
    <location>
        <begin position="430"/>
        <end position="522"/>
    </location>
</feature>
<dbReference type="Pfam" id="PF02518">
    <property type="entry name" value="HATPase_c"/>
    <property type="match status" value="1"/>
</dbReference>
<reference evidence="6 7" key="2">
    <citation type="submission" date="2019-09" db="EMBL/GenBank/DDBJ databases">
        <authorList>
            <person name="Jin C."/>
        </authorList>
    </citation>
    <scope>NUCLEOTIDE SEQUENCE [LARGE SCALE GENOMIC DNA]</scope>
    <source>
        <strain evidence="6 7">BN130099</strain>
    </source>
</reference>
<evidence type="ECO:0000313" key="7">
    <source>
        <dbReference type="Proteomes" id="UP000325003"/>
    </source>
</evidence>
<dbReference type="PANTHER" id="PTHR24421:SF61">
    <property type="entry name" value="OXYGEN SENSOR HISTIDINE KINASE NREB"/>
    <property type="match status" value="1"/>
</dbReference>
<evidence type="ECO:0000313" key="6">
    <source>
        <dbReference type="EMBL" id="KAA1417686.1"/>
    </source>
</evidence>
<evidence type="ECO:0000256" key="1">
    <source>
        <dbReference type="ARBA" id="ARBA00022679"/>
    </source>
</evidence>
<keyword evidence="1" id="KW-0808">Transferase</keyword>
<dbReference type="CDD" id="cd16917">
    <property type="entry name" value="HATPase_UhpB-NarQ-NarX-like"/>
    <property type="match status" value="1"/>
</dbReference>
<dbReference type="SMART" id="SM00387">
    <property type="entry name" value="HATPase_c"/>
    <property type="match status" value="1"/>
</dbReference>
<dbReference type="Gene3D" id="3.30.450.40">
    <property type="match status" value="2"/>
</dbReference>
<dbReference type="SUPFAM" id="SSF55781">
    <property type="entry name" value="GAF domain-like"/>
    <property type="match status" value="2"/>
</dbReference>
<keyword evidence="7" id="KW-1185">Reference proteome</keyword>
<feature type="domain" description="GAF" evidence="4">
    <location>
        <begin position="24"/>
        <end position="171"/>
    </location>
</feature>
<protein>
    <submittedName>
        <fullName evidence="6">GAF domain-containing protein</fullName>
    </submittedName>
</protein>
<reference evidence="6 7" key="1">
    <citation type="submission" date="2019-09" db="EMBL/GenBank/DDBJ databases">
        <title>Nocardioides panacisoli sp. nov., isolated from the soil of a ginseng field.</title>
        <authorList>
            <person name="Cho C."/>
        </authorList>
    </citation>
    <scope>NUCLEOTIDE SEQUENCE [LARGE SCALE GENOMIC DNA]</scope>
    <source>
        <strain evidence="6 7">BN130099</strain>
    </source>
</reference>
<accession>A0A5B1LB74</accession>
<name>A0A5B1LB74_9ACTN</name>
<dbReference type="Pfam" id="PF13185">
    <property type="entry name" value="GAF_2"/>
    <property type="match status" value="1"/>
</dbReference>
<dbReference type="InterPro" id="IPR003018">
    <property type="entry name" value="GAF"/>
</dbReference>
<dbReference type="SMART" id="SM00065">
    <property type="entry name" value="GAF"/>
    <property type="match status" value="1"/>
</dbReference>
<organism evidence="6 7">
    <name type="scientific">Nocardioides humilatus</name>
    <dbReference type="NCBI Taxonomy" id="2607660"/>
    <lineage>
        <taxon>Bacteria</taxon>
        <taxon>Bacillati</taxon>
        <taxon>Actinomycetota</taxon>
        <taxon>Actinomycetes</taxon>
        <taxon>Propionibacteriales</taxon>
        <taxon>Nocardioidaceae</taxon>
        <taxon>Nocardioides</taxon>
    </lineage>
</organism>
<dbReference type="PANTHER" id="PTHR24421">
    <property type="entry name" value="NITRATE/NITRITE SENSOR PROTEIN NARX-RELATED"/>
    <property type="match status" value="1"/>
</dbReference>
<dbReference type="GO" id="GO:0046983">
    <property type="term" value="F:protein dimerization activity"/>
    <property type="evidence" value="ECO:0007669"/>
    <property type="project" value="InterPro"/>
</dbReference>
<comment type="caution">
    <text evidence="6">The sequence shown here is derived from an EMBL/GenBank/DDBJ whole genome shotgun (WGS) entry which is preliminary data.</text>
</comment>
<sequence>MELELPDEARALLDAVVAIGSDLDLHGVLRRIVESSCALTHAQYGVLAIVDDEGTFVDLVAHGMSDEVIERIGRAPVGRGLLGFVPRVRKLVRVDHLAEHPSYEGLPAGHPPIERFLGAPVLVGDRIYGHLYLGNGPEADAFTARDDELVQVFGRAAGVMISHARQFEESERHRTWMQGVARVATALAPSLQDDHSLNAMADQVREMAEARSVVLVDTTTERLEIVASACADDEDLTLTVKRYAEQVQQATATGELVDIRSVPGQATLVVPVRTDLAPAAAVIVDGSVAWRELESVERAVIATLADHIGLTLDRAEALRERHELLLAKDRDRIARDLHDLVIQRLFATGMQLQGARNLAPETMRARVDEAVVYLDTAITDLRSTIFELGRGGGRGYHEEVRALISEYAPVLGFLPALRLSGQVDRSLTPDAADGLLLTLRETLSNISRHAKASRATIELAASSRWVTLRVSDDGEGFDPALVERRSGLDNARHRAETLGGSFSIEQAEGGGTRAVWTVPALA</sequence>
<keyword evidence="3" id="KW-0902">Two-component regulatory system</keyword>
<gene>
    <name evidence="6" type="ORF">F0U44_15430</name>
</gene>
<dbReference type="EMBL" id="VUJV01000005">
    <property type="protein sequence ID" value="KAA1417686.1"/>
    <property type="molecule type" value="Genomic_DNA"/>
</dbReference>
<dbReference type="Pfam" id="PF07730">
    <property type="entry name" value="HisKA_3"/>
    <property type="match status" value="1"/>
</dbReference>
<dbReference type="RefSeq" id="WP_149729256.1">
    <property type="nucleotide sequence ID" value="NZ_VUJV01000005.1"/>
</dbReference>
<dbReference type="GO" id="GO:0016020">
    <property type="term" value="C:membrane"/>
    <property type="evidence" value="ECO:0007669"/>
    <property type="project" value="InterPro"/>
</dbReference>
<dbReference type="Gene3D" id="1.20.5.1930">
    <property type="match status" value="1"/>
</dbReference>
<dbReference type="Gene3D" id="3.30.565.10">
    <property type="entry name" value="Histidine kinase-like ATPase, C-terminal domain"/>
    <property type="match status" value="1"/>
</dbReference>
<dbReference type="InterPro" id="IPR036890">
    <property type="entry name" value="HATPase_C_sf"/>
</dbReference>
<dbReference type="InterPro" id="IPR050482">
    <property type="entry name" value="Sensor_HK_TwoCompSys"/>
</dbReference>
<dbReference type="GO" id="GO:0000155">
    <property type="term" value="F:phosphorelay sensor kinase activity"/>
    <property type="evidence" value="ECO:0007669"/>
    <property type="project" value="InterPro"/>
</dbReference>
<dbReference type="InterPro" id="IPR003594">
    <property type="entry name" value="HATPase_dom"/>
</dbReference>